<protein>
    <submittedName>
        <fullName evidence="3">Uncharacterized protein</fullName>
    </submittedName>
</protein>
<keyword evidence="1" id="KW-0175">Coiled coil</keyword>
<gene>
    <name evidence="3" type="ORF">FMAN_01344</name>
</gene>
<feature type="region of interest" description="Disordered" evidence="2">
    <location>
        <begin position="267"/>
        <end position="287"/>
    </location>
</feature>
<feature type="compositionally biased region" description="Acidic residues" evidence="2">
    <location>
        <begin position="154"/>
        <end position="175"/>
    </location>
</feature>
<dbReference type="VEuPathDB" id="FungiDB:FMAN_01344"/>
<dbReference type="GeneID" id="65080616"/>
<name>A0A1L7SP65_FUSMA</name>
<dbReference type="Proteomes" id="UP000184255">
    <property type="component" value="Unassembled WGS sequence"/>
</dbReference>
<feature type="coiled-coil region" evidence="1">
    <location>
        <begin position="300"/>
        <end position="382"/>
    </location>
</feature>
<keyword evidence="4" id="KW-1185">Reference proteome</keyword>
<evidence type="ECO:0000256" key="1">
    <source>
        <dbReference type="SAM" id="Coils"/>
    </source>
</evidence>
<feature type="region of interest" description="Disordered" evidence="2">
    <location>
        <begin position="117"/>
        <end position="230"/>
    </location>
</feature>
<reference evidence="4" key="1">
    <citation type="journal article" date="2016" name="Genome Biol. Evol.">
        <title>Comparative 'omics' of the Fusarium fujikuroi species complex highlights differences in genetic potential and metabolite synthesis.</title>
        <authorList>
            <person name="Niehaus E.-M."/>
            <person name="Muensterkoetter M."/>
            <person name="Proctor R.H."/>
            <person name="Brown D.W."/>
            <person name="Sharon A."/>
            <person name="Idan Y."/>
            <person name="Oren-Young L."/>
            <person name="Sieber C.M."/>
            <person name="Novak O."/>
            <person name="Pencik A."/>
            <person name="Tarkowska D."/>
            <person name="Hromadova K."/>
            <person name="Freeman S."/>
            <person name="Maymon M."/>
            <person name="Elazar M."/>
            <person name="Youssef S.A."/>
            <person name="El-Shabrawy E.S.M."/>
            <person name="Shalaby A.B.A."/>
            <person name="Houterman P."/>
            <person name="Brock N.L."/>
            <person name="Burkhardt I."/>
            <person name="Tsavkelova E.A."/>
            <person name="Dickschat J.S."/>
            <person name="Galuszka P."/>
            <person name="Gueldener U."/>
            <person name="Tudzynski B."/>
        </authorList>
    </citation>
    <scope>NUCLEOTIDE SEQUENCE [LARGE SCALE GENOMIC DNA]</scope>
    <source>
        <strain evidence="4">MRC7560</strain>
    </source>
</reference>
<feature type="compositionally biased region" description="Basic and acidic residues" evidence="2">
    <location>
        <begin position="176"/>
        <end position="185"/>
    </location>
</feature>
<dbReference type="RefSeq" id="XP_041676683.1">
    <property type="nucleotide sequence ID" value="XM_041833708.1"/>
</dbReference>
<evidence type="ECO:0000313" key="3">
    <source>
        <dbReference type="EMBL" id="CVK84217.1"/>
    </source>
</evidence>
<evidence type="ECO:0000256" key="2">
    <source>
        <dbReference type="SAM" id="MobiDB-lite"/>
    </source>
</evidence>
<proteinExistence type="predicted"/>
<dbReference type="AlphaFoldDB" id="A0A1L7SP65"/>
<comment type="caution">
    <text evidence="3">The sequence shown here is derived from an EMBL/GenBank/DDBJ whole genome shotgun (WGS) entry which is preliminary data.</text>
</comment>
<accession>A0A1L7SP65</accession>
<feature type="compositionally biased region" description="Basic and acidic residues" evidence="2">
    <location>
        <begin position="275"/>
        <end position="287"/>
    </location>
</feature>
<dbReference type="EMBL" id="FCQH01000001">
    <property type="protein sequence ID" value="CVK84217.1"/>
    <property type="molecule type" value="Genomic_DNA"/>
</dbReference>
<sequence>MPPKLVPVLRVKQFQDEISKTKNKRKAKDNVKRVAEPYNKIKDGMPQVALDKLIDFLSTENWVTSDTRPSQYRLYKIMKGHGRTSQKLHFGMWVVVSAIWPNKPVFPGTSPWFPPGLSDETIKDKWDGNVPQPIKTKEDNKSKKGKQGKNVKDSDDEDNEESNDEDIEESDNEEDREPKDKEGKASDNTNTGEKGKKRNADLLDEAQEIERLSTPKKQKTGSEAIHIDLDKENEPDLDKLNAKQMKALILTTKQKLHQARERYLESVIQQNTDSDNDKLKKPYSENRDLNDIKLKQSQLIENFKNRIQKQDDDLSNTEAQLSIAQSKQEDAEIELRETKSQLEDISTTLQDIRVQSSANSNHEDLEAKLKDTVSQLDVAKSKQKDAEAMVRATVSQLTQAHDTERILRRQIMTLQDTVRGWEAASTQAPGADAGTLALSLHGMSTQMAERFNRVENAMVELAKKGQDGFDTMTKQLSKKDKRLNAVLKGMHGILILFSGMPGV</sequence>
<evidence type="ECO:0000313" key="4">
    <source>
        <dbReference type="Proteomes" id="UP000184255"/>
    </source>
</evidence>
<organism evidence="3 4">
    <name type="scientific">Fusarium mangiferae</name>
    <name type="common">Mango malformation disease fungus</name>
    <dbReference type="NCBI Taxonomy" id="192010"/>
    <lineage>
        <taxon>Eukaryota</taxon>
        <taxon>Fungi</taxon>
        <taxon>Dikarya</taxon>
        <taxon>Ascomycota</taxon>
        <taxon>Pezizomycotina</taxon>
        <taxon>Sordariomycetes</taxon>
        <taxon>Hypocreomycetidae</taxon>
        <taxon>Hypocreales</taxon>
        <taxon>Nectriaceae</taxon>
        <taxon>Fusarium</taxon>
        <taxon>Fusarium fujikuroi species complex</taxon>
    </lineage>
</organism>